<dbReference type="PANTHER" id="PTHR30346">
    <property type="entry name" value="TRANSCRIPTIONAL DUAL REGULATOR HCAR-RELATED"/>
    <property type="match status" value="1"/>
</dbReference>
<dbReference type="InterPro" id="IPR005119">
    <property type="entry name" value="LysR_subst-bd"/>
</dbReference>
<evidence type="ECO:0000256" key="2">
    <source>
        <dbReference type="ARBA" id="ARBA00023015"/>
    </source>
</evidence>
<organism evidence="6 7">
    <name type="scientific">Dactylosporangium siamense</name>
    <dbReference type="NCBI Taxonomy" id="685454"/>
    <lineage>
        <taxon>Bacteria</taxon>
        <taxon>Bacillati</taxon>
        <taxon>Actinomycetota</taxon>
        <taxon>Actinomycetes</taxon>
        <taxon>Micromonosporales</taxon>
        <taxon>Micromonosporaceae</taxon>
        <taxon>Dactylosporangium</taxon>
    </lineage>
</organism>
<dbReference type="InterPro" id="IPR000847">
    <property type="entry name" value="LysR_HTH_N"/>
</dbReference>
<keyword evidence="7" id="KW-1185">Reference proteome</keyword>
<keyword evidence="4" id="KW-0804">Transcription</keyword>
<name>A0A919PY05_9ACTN</name>
<sequence length="293" mass="32286">MELRDIEIFLTLAEELHFGRTAERLHISRARVSQSIKAQERRIGAALFDRTSRTVQLSPIGVELRDRLRPAYEQLAEGIAAVTALAQGTRRRLTLGTMGAIAQTLSAATEAFHVRHPGVELRFTEIHPPDPFGLLRAGEVDVGVLWLPVHEPDLTVGPVIRSVPVRAMMARGHPLATRTSISLEDLAEHAVVGPRGPIPRYMEDSLVPFFTPSGRPIPRGPLVSTFQEVLTAVASGASVALTQAEAADYYQWPEIVYVPIADAPLSRWALVWRTATETSLIRDFAHVVADTYR</sequence>
<gene>
    <name evidence="6" type="ORF">Dsi01nite_104730</name>
</gene>
<evidence type="ECO:0000256" key="3">
    <source>
        <dbReference type="ARBA" id="ARBA00023125"/>
    </source>
</evidence>
<dbReference type="RefSeq" id="WP_203854023.1">
    <property type="nucleotide sequence ID" value="NZ_BAAAVW010000003.1"/>
</dbReference>
<dbReference type="GO" id="GO:0003677">
    <property type="term" value="F:DNA binding"/>
    <property type="evidence" value="ECO:0007669"/>
    <property type="project" value="UniProtKB-KW"/>
</dbReference>
<evidence type="ECO:0000256" key="1">
    <source>
        <dbReference type="ARBA" id="ARBA00009437"/>
    </source>
</evidence>
<dbReference type="Pfam" id="PF03466">
    <property type="entry name" value="LysR_substrate"/>
    <property type="match status" value="1"/>
</dbReference>
<accession>A0A919PY05</accession>
<keyword evidence="2" id="KW-0805">Transcription regulation</keyword>
<dbReference type="Pfam" id="PF00126">
    <property type="entry name" value="HTH_1"/>
    <property type="match status" value="1"/>
</dbReference>
<dbReference type="AlphaFoldDB" id="A0A919PY05"/>
<evidence type="ECO:0000256" key="4">
    <source>
        <dbReference type="ARBA" id="ARBA00023163"/>
    </source>
</evidence>
<dbReference type="CDD" id="cd08414">
    <property type="entry name" value="PBP2_LTTR_aromatics_like"/>
    <property type="match status" value="1"/>
</dbReference>
<proteinExistence type="inferred from homology"/>
<dbReference type="InterPro" id="IPR036390">
    <property type="entry name" value="WH_DNA-bd_sf"/>
</dbReference>
<comment type="caution">
    <text evidence="6">The sequence shown here is derived from an EMBL/GenBank/DDBJ whole genome shotgun (WGS) entry which is preliminary data.</text>
</comment>
<dbReference type="SUPFAM" id="SSF46785">
    <property type="entry name" value="Winged helix' DNA-binding domain"/>
    <property type="match status" value="1"/>
</dbReference>
<dbReference type="PROSITE" id="PS50931">
    <property type="entry name" value="HTH_LYSR"/>
    <property type="match status" value="1"/>
</dbReference>
<comment type="similarity">
    <text evidence="1">Belongs to the LysR transcriptional regulatory family.</text>
</comment>
<evidence type="ECO:0000313" key="7">
    <source>
        <dbReference type="Proteomes" id="UP000660611"/>
    </source>
</evidence>
<dbReference type="Gene3D" id="1.10.10.10">
    <property type="entry name" value="Winged helix-like DNA-binding domain superfamily/Winged helix DNA-binding domain"/>
    <property type="match status" value="1"/>
</dbReference>
<dbReference type="InterPro" id="IPR036388">
    <property type="entry name" value="WH-like_DNA-bd_sf"/>
</dbReference>
<dbReference type="EMBL" id="BONQ01000179">
    <property type="protein sequence ID" value="GIG52432.1"/>
    <property type="molecule type" value="Genomic_DNA"/>
</dbReference>
<keyword evidence="3" id="KW-0238">DNA-binding</keyword>
<evidence type="ECO:0000259" key="5">
    <source>
        <dbReference type="PROSITE" id="PS50931"/>
    </source>
</evidence>
<dbReference type="PANTHER" id="PTHR30346:SF0">
    <property type="entry name" value="HCA OPERON TRANSCRIPTIONAL ACTIVATOR HCAR"/>
    <property type="match status" value="1"/>
</dbReference>
<protein>
    <submittedName>
        <fullName evidence="6">LysR family transcriptional regulator</fullName>
    </submittedName>
</protein>
<dbReference type="GO" id="GO:0003700">
    <property type="term" value="F:DNA-binding transcription factor activity"/>
    <property type="evidence" value="ECO:0007669"/>
    <property type="project" value="InterPro"/>
</dbReference>
<dbReference type="Gene3D" id="3.40.190.10">
    <property type="entry name" value="Periplasmic binding protein-like II"/>
    <property type="match status" value="2"/>
</dbReference>
<dbReference type="Proteomes" id="UP000660611">
    <property type="component" value="Unassembled WGS sequence"/>
</dbReference>
<reference evidence="6" key="1">
    <citation type="submission" date="2021-01" db="EMBL/GenBank/DDBJ databases">
        <title>Whole genome shotgun sequence of Dactylosporangium siamense NBRC 106093.</title>
        <authorList>
            <person name="Komaki H."/>
            <person name="Tamura T."/>
        </authorList>
    </citation>
    <scope>NUCLEOTIDE SEQUENCE</scope>
    <source>
        <strain evidence="6">NBRC 106093</strain>
    </source>
</reference>
<dbReference type="SUPFAM" id="SSF53850">
    <property type="entry name" value="Periplasmic binding protein-like II"/>
    <property type="match status" value="1"/>
</dbReference>
<dbReference type="GO" id="GO:0032993">
    <property type="term" value="C:protein-DNA complex"/>
    <property type="evidence" value="ECO:0007669"/>
    <property type="project" value="TreeGrafter"/>
</dbReference>
<feature type="domain" description="HTH lysR-type" evidence="5">
    <location>
        <begin position="1"/>
        <end position="58"/>
    </location>
</feature>
<evidence type="ECO:0000313" key="6">
    <source>
        <dbReference type="EMBL" id="GIG52432.1"/>
    </source>
</evidence>